<dbReference type="AlphaFoldDB" id="A0A6C0E1U0"/>
<name>A0A6C0E1U0_9ZZZZ</name>
<feature type="transmembrane region" description="Helical" evidence="1">
    <location>
        <begin position="32"/>
        <end position="52"/>
    </location>
</feature>
<evidence type="ECO:0000313" key="2">
    <source>
        <dbReference type="EMBL" id="QHT23117.1"/>
    </source>
</evidence>
<organism evidence="2">
    <name type="scientific">viral metagenome</name>
    <dbReference type="NCBI Taxonomy" id="1070528"/>
    <lineage>
        <taxon>unclassified sequences</taxon>
        <taxon>metagenomes</taxon>
        <taxon>organismal metagenomes</taxon>
    </lineage>
</organism>
<proteinExistence type="predicted"/>
<protein>
    <submittedName>
        <fullName evidence="2">Uncharacterized protein</fullName>
    </submittedName>
</protein>
<reference evidence="2" key="1">
    <citation type="journal article" date="2020" name="Nature">
        <title>Giant virus diversity and host interactions through global metagenomics.</title>
        <authorList>
            <person name="Schulz F."/>
            <person name="Roux S."/>
            <person name="Paez-Espino D."/>
            <person name="Jungbluth S."/>
            <person name="Walsh D.A."/>
            <person name="Denef V.J."/>
            <person name="McMahon K.D."/>
            <person name="Konstantinidis K.T."/>
            <person name="Eloe-Fadrosh E.A."/>
            <person name="Kyrpides N.C."/>
            <person name="Woyke T."/>
        </authorList>
    </citation>
    <scope>NUCLEOTIDE SEQUENCE</scope>
    <source>
        <strain evidence="2">GVMAG-M-3300023179-114</strain>
    </source>
</reference>
<keyword evidence="1" id="KW-1133">Transmembrane helix</keyword>
<evidence type="ECO:0000256" key="1">
    <source>
        <dbReference type="SAM" id="Phobius"/>
    </source>
</evidence>
<keyword evidence="1" id="KW-0812">Transmembrane</keyword>
<accession>A0A6C0E1U0</accession>
<sequence>MIYINDLDNTDIIIYNKIRILFMNILSKAKQLYLNNVSNITFFTTGLSLVNSVFGEITSPTYVPPNIHFRNIIGMTTIGVVTGVTFPISFPLMGICMISSNANHEKRCGSKVN</sequence>
<dbReference type="EMBL" id="MN739725">
    <property type="protein sequence ID" value="QHT23117.1"/>
    <property type="molecule type" value="Genomic_DNA"/>
</dbReference>
<feature type="transmembrane region" description="Helical" evidence="1">
    <location>
        <begin position="72"/>
        <end position="98"/>
    </location>
</feature>
<keyword evidence="1" id="KW-0472">Membrane</keyword>